<evidence type="ECO:0000313" key="5">
    <source>
        <dbReference type="Proteomes" id="UP001170717"/>
    </source>
</evidence>
<evidence type="ECO:0000313" key="4">
    <source>
        <dbReference type="Proteomes" id="UP000056750"/>
    </source>
</evidence>
<keyword evidence="4" id="KW-1185">Reference proteome</keyword>
<dbReference type="EMBL" id="CP013926">
    <property type="protein sequence ID" value="AMJ75052.1"/>
    <property type="molecule type" value="Genomic_DNA"/>
</dbReference>
<dbReference type="Proteomes" id="UP001170717">
    <property type="component" value="Unassembled WGS sequence"/>
</dbReference>
<feature type="transmembrane region" description="Helical" evidence="1">
    <location>
        <begin position="16"/>
        <end position="38"/>
    </location>
</feature>
<dbReference type="Proteomes" id="UP000056750">
    <property type="component" value="Chromosome"/>
</dbReference>
<protein>
    <submittedName>
        <fullName evidence="2">Pilus assembly protein PilV</fullName>
    </submittedName>
    <submittedName>
        <fullName evidence="3">Prepilin-type N-terminal cleavage/methylation domain-containing protein</fullName>
    </submittedName>
</protein>
<organism evidence="3 5">
    <name type="scientific">Alteromonas stellipolaris</name>
    <dbReference type="NCBI Taxonomy" id="233316"/>
    <lineage>
        <taxon>Bacteria</taxon>
        <taxon>Pseudomonadati</taxon>
        <taxon>Pseudomonadota</taxon>
        <taxon>Gammaproteobacteria</taxon>
        <taxon>Alteromonadales</taxon>
        <taxon>Alteromonadaceae</taxon>
        <taxon>Alteromonas/Salinimonas group</taxon>
        <taxon>Alteromonas</taxon>
    </lineage>
</organism>
<keyword evidence="1" id="KW-1133">Transmembrane helix</keyword>
<dbReference type="NCBIfam" id="TIGR02532">
    <property type="entry name" value="IV_pilin_GFxxxE"/>
    <property type="match status" value="1"/>
</dbReference>
<sequence>MNQTINTSGLGNQQGVGLIEVLVTMFILAIGLLGVAALQFTGSFANKDAISRTQSEFVAAQVAERLRAAARVATVGDGIVVNNQYFNASNYNFNGLSCSGATHPYKCFCLSRPTGVPNCETATCNEQDMAKYDGWALSCAAVQTNPQTTLSLTCADNNAADVYSCSAGSRLQVILAWPVSSAGNQSYTLNTRCNPNESDSNACVIKDLTL</sequence>
<dbReference type="InterPro" id="IPR012902">
    <property type="entry name" value="N_methyl_site"/>
</dbReference>
<dbReference type="RefSeq" id="WP_057790655.1">
    <property type="nucleotide sequence ID" value="NZ_CAXIBE010000005.1"/>
</dbReference>
<proteinExistence type="predicted"/>
<dbReference type="KEGG" id="asq:AVL57_14420"/>
<accession>A0AAW7YZ41</accession>
<keyword evidence="1" id="KW-0472">Membrane</keyword>
<evidence type="ECO:0000313" key="3">
    <source>
        <dbReference type="EMBL" id="MDO6577735.1"/>
    </source>
</evidence>
<dbReference type="AlphaFoldDB" id="A0AAW7YZ41"/>
<name>A0AAW7YZ41_9ALTE</name>
<dbReference type="EMBL" id="JAUOQI010000006">
    <property type="protein sequence ID" value="MDO6577735.1"/>
    <property type="molecule type" value="Genomic_DNA"/>
</dbReference>
<reference evidence="3" key="2">
    <citation type="submission" date="2023-07" db="EMBL/GenBank/DDBJ databases">
        <title>Genome content predicts the carbon catabolic preferences of heterotrophic bacteria.</title>
        <authorList>
            <person name="Gralka M."/>
        </authorList>
    </citation>
    <scope>NUCLEOTIDE SEQUENCE</scope>
    <source>
        <strain evidence="3">F2M12</strain>
    </source>
</reference>
<evidence type="ECO:0000313" key="2">
    <source>
        <dbReference type="EMBL" id="AMJ75052.1"/>
    </source>
</evidence>
<reference evidence="2 4" key="1">
    <citation type="submission" date="2015-12" db="EMBL/GenBank/DDBJ databases">
        <title>Intraspecies pangenome expansion in the marine bacterium Alteromonas.</title>
        <authorList>
            <person name="Lopez-Perez M."/>
            <person name="Rodriguez-Valera F."/>
        </authorList>
    </citation>
    <scope>NUCLEOTIDE SEQUENCE [LARGE SCALE GENOMIC DNA]</scope>
    <source>
        <strain evidence="2 4">LMG 21861</strain>
    </source>
</reference>
<gene>
    <name evidence="2" type="ORF">AVL57_14420</name>
    <name evidence="3" type="ORF">Q4527_10030</name>
</gene>
<evidence type="ECO:0000256" key="1">
    <source>
        <dbReference type="SAM" id="Phobius"/>
    </source>
</evidence>
<keyword evidence="1" id="KW-0812">Transmembrane</keyword>
<dbReference type="Pfam" id="PF07963">
    <property type="entry name" value="N_methyl"/>
    <property type="match status" value="1"/>
</dbReference>